<dbReference type="Pfam" id="PF22936">
    <property type="entry name" value="Pol_BBD"/>
    <property type="match status" value="1"/>
</dbReference>
<name>A0ABQ4X113_9ASTR</name>
<reference evidence="3" key="2">
    <citation type="submission" date="2022-01" db="EMBL/GenBank/DDBJ databases">
        <authorList>
            <person name="Yamashiro T."/>
            <person name="Shiraishi A."/>
            <person name="Satake H."/>
            <person name="Nakayama K."/>
        </authorList>
    </citation>
    <scope>NUCLEOTIDE SEQUENCE</scope>
</reference>
<feature type="domain" description="Retrovirus-related Pol polyprotein from transposon TNT 1-94-like beta-barrel" evidence="2">
    <location>
        <begin position="1"/>
        <end position="63"/>
    </location>
</feature>
<keyword evidence="4" id="KW-1185">Reference proteome</keyword>
<reference evidence="3" key="1">
    <citation type="journal article" date="2022" name="Int. J. Mol. Sci.">
        <title>Draft Genome of Tanacetum Coccineum: Genomic Comparison of Closely Related Tanacetum-Family Plants.</title>
        <authorList>
            <person name="Yamashiro T."/>
            <person name="Shiraishi A."/>
            <person name="Nakayama K."/>
            <person name="Satake H."/>
        </authorList>
    </citation>
    <scope>NUCLEOTIDE SEQUENCE</scope>
</reference>
<comment type="caution">
    <text evidence="3">The sequence shown here is derived from an EMBL/GenBank/DDBJ whole genome shotgun (WGS) entry which is preliminary data.</text>
</comment>
<dbReference type="Proteomes" id="UP001151760">
    <property type="component" value="Unassembled WGS sequence"/>
</dbReference>
<evidence type="ECO:0000259" key="2">
    <source>
        <dbReference type="Pfam" id="PF22936"/>
    </source>
</evidence>
<feature type="domain" description="GAG-pre-integrase" evidence="1">
    <location>
        <begin position="88"/>
        <end position="121"/>
    </location>
</feature>
<dbReference type="EMBL" id="BQNB010009091">
    <property type="protein sequence ID" value="GJS58600.1"/>
    <property type="molecule type" value="Genomic_DNA"/>
</dbReference>
<evidence type="ECO:0000313" key="3">
    <source>
        <dbReference type="EMBL" id="GJS58600.1"/>
    </source>
</evidence>
<evidence type="ECO:0000259" key="1">
    <source>
        <dbReference type="Pfam" id="PF13976"/>
    </source>
</evidence>
<sequence>MTGNISYLSEYEPYDGGYVSFGHGGGKITGKVTIKTSKLELENVYFVKELKYNLFSVSQICDNKNSVLFTDSECLVLGKEFKVDDSHASMDESMMWRKRLGHLNFKPMNKLVRNNLVRDKDSFVMMNCSRRDNGGEFKNREMDELCTKKGIKREFSNARTLSKMVLLKEGIELSLKLQGLCKFDAKKMKVYFVDTPYLVKSNLAEHLSTNISWYKRKIANQDGENNVSSLRFIALPNWFHDAHMETSNNSVRNSKANDDPQ</sequence>
<evidence type="ECO:0000313" key="4">
    <source>
        <dbReference type="Proteomes" id="UP001151760"/>
    </source>
</evidence>
<dbReference type="InterPro" id="IPR054722">
    <property type="entry name" value="PolX-like_BBD"/>
</dbReference>
<protein>
    <submittedName>
        <fullName evidence="3">Ribonuclease H-like domain-containing protein</fullName>
    </submittedName>
</protein>
<proteinExistence type="predicted"/>
<gene>
    <name evidence="3" type="ORF">Tco_0653384</name>
</gene>
<dbReference type="InterPro" id="IPR025724">
    <property type="entry name" value="GAG-pre-integrase_dom"/>
</dbReference>
<accession>A0ABQ4X113</accession>
<dbReference type="Pfam" id="PF13976">
    <property type="entry name" value="gag_pre-integrs"/>
    <property type="match status" value="1"/>
</dbReference>
<organism evidence="3 4">
    <name type="scientific">Tanacetum coccineum</name>
    <dbReference type="NCBI Taxonomy" id="301880"/>
    <lineage>
        <taxon>Eukaryota</taxon>
        <taxon>Viridiplantae</taxon>
        <taxon>Streptophyta</taxon>
        <taxon>Embryophyta</taxon>
        <taxon>Tracheophyta</taxon>
        <taxon>Spermatophyta</taxon>
        <taxon>Magnoliopsida</taxon>
        <taxon>eudicotyledons</taxon>
        <taxon>Gunneridae</taxon>
        <taxon>Pentapetalae</taxon>
        <taxon>asterids</taxon>
        <taxon>campanulids</taxon>
        <taxon>Asterales</taxon>
        <taxon>Asteraceae</taxon>
        <taxon>Asteroideae</taxon>
        <taxon>Anthemideae</taxon>
        <taxon>Anthemidinae</taxon>
        <taxon>Tanacetum</taxon>
    </lineage>
</organism>